<dbReference type="EMBL" id="WNWR01000200">
    <property type="protein sequence ID" value="KAE9989195.1"/>
    <property type="molecule type" value="Genomic_DNA"/>
</dbReference>
<protein>
    <submittedName>
        <fullName evidence="3">Uncharacterized protein</fullName>
    </submittedName>
</protein>
<organism evidence="3 4">
    <name type="scientific">Venturia inaequalis</name>
    <name type="common">Apple scab fungus</name>
    <dbReference type="NCBI Taxonomy" id="5025"/>
    <lineage>
        <taxon>Eukaryota</taxon>
        <taxon>Fungi</taxon>
        <taxon>Dikarya</taxon>
        <taxon>Ascomycota</taxon>
        <taxon>Pezizomycotina</taxon>
        <taxon>Dothideomycetes</taxon>
        <taxon>Pleosporomycetidae</taxon>
        <taxon>Venturiales</taxon>
        <taxon>Venturiaceae</taxon>
        <taxon>Venturia</taxon>
    </lineage>
</organism>
<feature type="region of interest" description="Disordered" evidence="1">
    <location>
        <begin position="194"/>
        <end position="235"/>
    </location>
</feature>
<keyword evidence="2" id="KW-0472">Membrane</keyword>
<keyword evidence="2" id="KW-0812">Transmembrane</keyword>
<keyword evidence="2" id="KW-1133">Transmembrane helix</keyword>
<dbReference type="AlphaFoldDB" id="A0A8H3VI18"/>
<sequence length="235" mass="25822">MYQLRNCPGYDTWTDPDSDFSPHLPPRELSVPTVIDMIVPGDLTSTYDGNTHPTDSTMITRTTDRLQVRAANTDISLLPPPLHMGHSYSKPASRSNNDEVKNIFRILALVLLIVAVIAIITIRIVKQGRKKRKAAARAAEMEMEMALQVAVQQQASHSNEEQLPSYAEAIAAESHRIKSGEARKSVVVVNNQEGRQAVLPPDPADIGNGVRSGSIFQPPQQWNAPGRGRKRGSTN</sequence>
<evidence type="ECO:0000313" key="4">
    <source>
        <dbReference type="Proteomes" id="UP000490939"/>
    </source>
</evidence>
<accession>A0A8H3VI18</accession>
<keyword evidence="4" id="KW-1185">Reference proteome</keyword>
<gene>
    <name evidence="3" type="ORF">EG327_003106</name>
</gene>
<dbReference type="Proteomes" id="UP000490939">
    <property type="component" value="Unassembled WGS sequence"/>
</dbReference>
<proteinExistence type="predicted"/>
<evidence type="ECO:0000313" key="3">
    <source>
        <dbReference type="EMBL" id="KAE9989195.1"/>
    </source>
</evidence>
<feature type="compositionally biased region" description="Polar residues" evidence="1">
    <location>
        <begin position="214"/>
        <end position="223"/>
    </location>
</feature>
<name>A0A8H3VI18_VENIN</name>
<evidence type="ECO:0000256" key="1">
    <source>
        <dbReference type="SAM" id="MobiDB-lite"/>
    </source>
</evidence>
<evidence type="ECO:0000256" key="2">
    <source>
        <dbReference type="SAM" id="Phobius"/>
    </source>
</evidence>
<reference evidence="3 4" key="1">
    <citation type="submission" date="2019-07" db="EMBL/GenBank/DDBJ databases">
        <title>Venturia inaequalis Genome Resource.</title>
        <authorList>
            <person name="Lichtner F.J."/>
        </authorList>
    </citation>
    <scope>NUCLEOTIDE SEQUENCE [LARGE SCALE GENOMIC DNA]</scope>
    <source>
        <strain evidence="3 4">DMI_063113</strain>
    </source>
</reference>
<feature type="transmembrane region" description="Helical" evidence="2">
    <location>
        <begin position="103"/>
        <end position="125"/>
    </location>
</feature>
<comment type="caution">
    <text evidence="3">The sequence shown here is derived from an EMBL/GenBank/DDBJ whole genome shotgun (WGS) entry which is preliminary data.</text>
</comment>